<evidence type="ECO:0000313" key="1">
    <source>
        <dbReference type="EMBL" id="EOR95613.1"/>
    </source>
</evidence>
<reference evidence="1 2" key="1">
    <citation type="journal article" date="2013" name="Genome Announc.">
        <title>Draft Genome Sequence of Arcticibacter svalbardensis Strain MN12-7T, a Member of the Family Sphingobacteriaceae Isolated from an Arctic Soil Sample.</title>
        <authorList>
            <person name="Shivaji S."/>
            <person name="Ara S."/>
            <person name="Prasad S."/>
            <person name="Manasa B.P."/>
            <person name="Begum Z."/>
            <person name="Singh A."/>
            <person name="Kumar Pinnaka A."/>
        </authorList>
    </citation>
    <scope>NUCLEOTIDE SEQUENCE [LARGE SCALE GENOMIC DNA]</scope>
    <source>
        <strain evidence="1 2">MN12-7</strain>
    </source>
</reference>
<dbReference type="Proteomes" id="UP000014174">
    <property type="component" value="Unassembled WGS sequence"/>
</dbReference>
<protein>
    <submittedName>
        <fullName evidence="1">Uncharacterized protein</fullName>
    </submittedName>
</protein>
<dbReference type="AlphaFoldDB" id="R9GVB6"/>
<comment type="caution">
    <text evidence="1">The sequence shown here is derived from an EMBL/GenBank/DDBJ whole genome shotgun (WGS) entry which is preliminary data.</text>
</comment>
<name>R9GVB6_9SPHI</name>
<accession>R9GVB6</accession>
<gene>
    <name evidence="1" type="ORF">ADIARSV_1219</name>
</gene>
<dbReference type="STRING" id="1150600.ADIARSV_1219"/>
<sequence length="44" mass="5145">MINMLKSLAHFEAAFQMFVLCLIERKKGMLSFTKNTFRSFLETA</sequence>
<keyword evidence="2" id="KW-1185">Reference proteome</keyword>
<evidence type="ECO:0000313" key="2">
    <source>
        <dbReference type="Proteomes" id="UP000014174"/>
    </source>
</evidence>
<organism evidence="1 2">
    <name type="scientific">Arcticibacter svalbardensis MN12-7</name>
    <dbReference type="NCBI Taxonomy" id="1150600"/>
    <lineage>
        <taxon>Bacteria</taxon>
        <taxon>Pseudomonadati</taxon>
        <taxon>Bacteroidota</taxon>
        <taxon>Sphingobacteriia</taxon>
        <taxon>Sphingobacteriales</taxon>
        <taxon>Sphingobacteriaceae</taxon>
        <taxon>Arcticibacter</taxon>
    </lineage>
</organism>
<dbReference type="EMBL" id="AQPN01000045">
    <property type="protein sequence ID" value="EOR95613.1"/>
    <property type="molecule type" value="Genomic_DNA"/>
</dbReference>
<proteinExistence type="predicted"/>